<dbReference type="STRING" id="1622118.Lupro_02910"/>
<evidence type="ECO:0000256" key="2">
    <source>
        <dbReference type="SAM" id="SignalP"/>
    </source>
</evidence>
<sequence>MKTIAFLLLSLFYLNCLVAQEKGIKIFNEQTGKGIIIKENKRVKIKTFDGVKISGRLKIFDNETIIVKNETIKLSQIEKIKRNPLIISIITNGMLYYYGAALIGASIVIYAFTGNATSFLLTIPAAAFIYGGIKSPNILKGYKATSNWKYSIIKISE</sequence>
<dbReference type="RefSeq" id="WP_068206121.1">
    <property type="nucleotide sequence ID" value="NZ_CP013355.1"/>
</dbReference>
<dbReference type="EMBL" id="CP013355">
    <property type="protein sequence ID" value="AMC10267.1"/>
    <property type="molecule type" value="Genomic_DNA"/>
</dbReference>
<keyword evidence="1" id="KW-0472">Membrane</keyword>
<feature type="signal peptide" evidence="2">
    <location>
        <begin position="1"/>
        <end position="19"/>
    </location>
</feature>
<dbReference type="SUPFAM" id="SSF50182">
    <property type="entry name" value="Sm-like ribonucleoproteins"/>
    <property type="match status" value="1"/>
</dbReference>
<accession>A0A109RNE5</accession>
<keyword evidence="4" id="KW-1185">Reference proteome</keyword>
<name>A0A109RNE5_9FLAO</name>
<evidence type="ECO:0000313" key="4">
    <source>
        <dbReference type="Proteomes" id="UP000059672"/>
    </source>
</evidence>
<feature type="chain" id="PRO_5007140378" evidence="2">
    <location>
        <begin position="20"/>
        <end position="157"/>
    </location>
</feature>
<protein>
    <submittedName>
        <fullName evidence="3">Uncharacterized protein</fullName>
    </submittedName>
</protein>
<keyword evidence="1" id="KW-0812">Transmembrane</keyword>
<keyword evidence="1" id="KW-1133">Transmembrane helix</keyword>
<dbReference type="Proteomes" id="UP000059672">
    <property type="component" value="Chromosome"/>
</dbReference>
<feature type="transmembrane region" description="Helical" evidence="1">
    <location>
        <begin position="95"/>
        <end position="113"/>
    </location>
</feature>
<dbReference type="AlphaFoldDB" id="A0A109RNE5"/>
<evidence type="ECO:0000313" key="3">
    <source>
        <dbReference type="EMBL" id="AMC10267.1"/>
    </source>
</evidence>
<organism evidence="3 4">
    <name type="scientific">Lutibacter profundi</name>
    <dbReference type="NCBI Taxonomy" id="1622118"/>
    <lineage>
        <taxon>Bacteria</taxon>
        <taxon>Pseudomonadati</taxon>
        <taxon>Bacteroidota</taxon>
        <taxon>Flavobacteriia</taxon>
        <taxon>Flavobacteriales</taxon>
        <taxon>Flavobacteriaceae</taxon>
        <taxon>Lutibacter</taxon>
    </lineage>
</organism>
<proteinExistence type="predicted"/>
<gene>
    <name evidence="3" type="ORF">Lupro_02910</name>
</gene>
<evidence type="ECO:0000256" key="1">
    <source>
        <dbReference type="SAM" id="Phobius"/>
    </source>
</evidence>
<keyword evidence="2" id="KW-0732">Signal</keyword>
<dbReference type="KEGG" id="lut:Lupro_02910"/>
<dbReference type="InterPro" id="IPR010920">
    <property type="entry name" value="LSM_dom_sf"/>
</dbReference>
<reference evidence="3 4" key="2">
    <citation type="journal article" date="2016" name="Int. J. Syst. Evol. Microbiol.">
        <title>Lutibacter profundi sp. nov., isolated from a deep-sea hydrothermal system on the Arctic Mid-Ocean Ridge and emended description of the genus Lutibacter.</title>
        <authorList>
            <person name="Le Moine Bauer S."/>
            <person name="Roalkvam I."/>
            <person name="Steen I.H."/>
            <person name="Dahle H."/>
        </authorList>
    </citation>
    <scope>NUCLEOTIDE SEQUENCE [LARGE SCALE GENOMIC DNA]</scope>
    <source>
        <strain evidence="3 4">LP1</strain>
    </source>
</reference>
<reference evidence="4" key="1">
    <citation type="submission" date="2015-12" db="EMBL/GenBank/DDBJ databases">
        <title>Complete genome sequence of Lutibacter profundus strain LP1.</title>
        <authorList>
            <person name="Wissuwa J."/>
            <person name="Le Moine Bauer S."/>
            <person name="Stokke R."/>
            <person name="Dahle H."/>
            <person name="Steen I.H."/>
        </authorList>
    </citation>
    <scope>NUCLEOTIDE SEQUENCE [LARGE SCALE GENOMIC DNA]</scope>
    <source>
        <strain evidence="4">LP1</strain>
    </source>
</reference>
<dbReference type="OrthoDB" id="1447510at2"/>
<dbReference type="Gene3D" id="2.30.30.100">
    <property type="match status" value="1"/>
</dbReference>